<name>B5AX31_9CAUD</name>
<dbReference type="KEGG" id="vg:6779473"/>
<evidence type="ECO:0000313" key="2">
    <source>
        <dbReference type="Proteomes" id="UP000001862"/>
    </source>
</evidence>
<dbReference type="EMBL" id="EU876853">
    <property type="protein sequence ID" value="ACG60334.1"/>
    <property type="molecule type" value="Genomic_DNA"/>
</dbReference>
<organism evidence="1 2">
    <name type="scientific">Iodobacter phage PhiPLPE</name>
    <dbReference type="NCBI Taxonomy" id="551895"/>
    <lineage>
        <taxon>Viruses</taxon>
        <taxon>Duplodnaviria</taxon>
        <taxon>Heunggongvirae</taxon>
        <taxon>Uroviricota</taxon>
        <taxon>Caudoviricetes</taxon>
        <taxon>Iodovirus</taxon>
        <taxon>Iodovirus PLPE</taxon>
    </lineage>
</organism>
<reference evidence="2" key="1">
    <citation type="journal article" date="2009" name="Environ. Microbiol. Rep.">
        <title>Isolation and genomic characterization of the first phage infecting Iodobacteria: ?PLPE, a myovirus having a novel set of features.</title>
        <authorList>
            <person name="Leblanc C."/>
            <person name="Caumont-Sarcos A."/>
            <person name="Comeau A.M."/>
            <person name="Krisch H.M."/>
        </authorList>
    </citation>
    <scope>NUCLEOTIDE SEQUENCE [LARGE SCALE GENOMIC DNA]</scope>
</reference>
<evidence type="ECO:0000313" key="1">
    <source>
        <dbReference type="EMBL" id="ACG60334.1"/>
    </source>
</evidence>
<dbReference type="Proteomes" id="UP000001862">
    <property type="component" value="Segment"/>
</dbReference>
<dbReference type="RefSeq" id="YP_002128446.1">
    <property type="nucleotide sequence ID" value="NC_011142.1"/>
</dbReference>
<proteinExistence type="predicted"/>
<keyword evidence="2" id="KW-1185">Reference proteome</keyword>
<sequence length="62" mass="7160">MWILIIVLWTSSDYVSTPMINVSSIEFSSRDACIDAGKKLALPEYGEMRLNKFYKKLQCVKK</sequence>
<dbReference type="GeneID" id="6779473"/>
<accession>B5AX31</accession>
<gene>
    <name evidence="1" type="ORF">phiPLPE_12</name>
</gene>
<protein>
    <submittedName>
        <fullName evidence="1">Uncharacterized protein</fullName>
    </submittedName>
</protein>